<dbReference type="AlphaFoldDB" id="A0A1W0E775"/>
<keyword evidence="2" id="KW-1185">Reference proteome</keyword>
<dbReference type="Proteomes" id="UP000192758">
    <property type="component" value="Unassembled WGS sequence"/>
</dbReference>
<protein>
    <submittedName>
        <fullName evidence="1">Uncharacterized protein</fullName>
    </submittedName>
</protein>
<sequence>MKILKSFIYEGKRVLNTNEDKSFSVNSKKLEINKIKEIMHLEHKVDLENDIFVKSRIMTEEEFSISSLQKKTPSGYKYVEETYDEHLRKKFVEKEAECDFVFLKNIFGFNFYICKKEKKIMAIFEAKKSFREIEDVKLVEKVNNEAFILFKDMFNVHEDKEIVSFFTYSGIKTNFYFVTQIVHNLFFTELVIYADDFIKNLKIDGMYYKQMVYYVEPQYIK</sequence>
<dbReference type="OrthoDB" id="10537236at2759"/>
<dbReference type="VEuPathDB" id="MicrosporidiaDB:EHP00_291"/>
<proteinExistence type="predicted"/>
<accession>A0A1W0E775</accession>
<evidence type="ECO:0000313" key="2">
    <source>
        <dbReference type="Proteomes" id="UP000192758"/>
    </source>
</evidence>
<dbReference type="EMBL" id="MNPJ01000014">
    <property type="protein sequence ID" value="OQS55117.1"/>
    <property type="molecule type" value="Genomic_DNA"/>
</dbReference>
<name>A0A1W0E775_9MICR</name>
<comment type="caution">
    <text evidence="1">The sequence shown here is derived from an EMBL/GenBank/DDBJ whole genome shotgun (WGS) entry which is preliminary data.</text>
</comment>
<gene>
    <name evidence="1" type="ORF">EHP00_291</name>
</gene>
<evidence type="ECO:0000313" key="1">
    <source>
        <dbReference type="EMBL" id="OQS55117.1"/>
    </source>
</evidence>
<organism evidence="1 2">
    <name type="scientific">Ecytonucleospora hepatopenaei</name>
    <dbReference type="NCBI Taxonomy" id="646526"/>
    <lineage>
        <taxon>Eukaryota</taxon>
        <taxon>Fungi</taxon>
        <taxon>Fungi incertae sedis</taxon>
        <taxon>Microsporidia</taxon>
        <taxon>Enterocytozoonidae</taxon>
        <taxon>Ecytonucleospora</taxon>
    </lineage>
</organism>
<reference evidence="1 2" key="1">
    <citation type="journal article" date="2017" name="Environ. Microbiol.">
        <title>Decay of the glycolytic pathway and adaptation to intranuclear parasitism within Enterocytozoonidae microsporidia.</title>
        <authorList>
            <person name="Wiredu Boakye D."/>
            <person name="Jaroenlak P."/>
            <person name="Prachumwat A."/>
            <person name="Williams T.A."/>
            <person name="Bateman K.S."/>
            <person name="Itsathitphaisarn O."/>
            <person name="Sritunyalucksana K."/>
            <person name="Paszkiewicz K.H."/>
            <person name="Moore K.A."/>
            <person name="Stentiford G.D."/>
            <person name="Williams B.A."/>
        </authorList>
    </citation>
    <scope>NUCLEOTIDE SEQUENCE [LARGE SCALE GENOMIC DNA]</scope>
    <source>
        <strain evidence="1 2">TH1</strain>
    </source>
</reference>